<comment type="caution">
    <text evidence="1">The sequence shown here is derived from an EMBL/GenBank/DDBJ whole genome shotgun (WGS) entry which is preliminary data.</text>
</comment>
<dbReference type="Proteomes" id="UP000029692">
    <property type="component" value="Unassembled WGS sequence"/>
</dbReference>
<keyword evidence="2" id="KW-1185">Reference proteome</keyword>
<dbReference type="eggNOG" id="ENOG5034B4E">
    <property type="taxonomic scope" value="Bacteria"/>
</dbReference>
<sequence>MTSGAPSGKHYPLLHNLPPVIRLAEESPVSYTHTTMIVFSKAIRPSLLFICLILWLLPSVVVSQESQGQPRPDFFLPLTRETAQVLLSGIPVTDSQIEEFMTTGMLIRLDSENAHPDLNPLPQATADIRQAWESNPGNITIQTLIAYPLPKRFATLTEEEIRLRLYNTFSRYSTMAGIEYWSESRQRMRTFYIDSYRINPDFPDRPLPDATYQQVPPKEYVTLRQRDASFGDNRYRLTINNYPEGIHARIENLTTMWYKILPIAEPQGVRMDLCLSIKDSYLLFFGSTRLQAPGIFGIRDRAEDSFFNRLIALYNWYTGLLTEN</sequence>
<evidence type="ECO:0000313" key="2">
    <source>
        <dbReference type="Proteomes" id="UP000029692"/>
    </source>
</evidence>
<proteinExistence type="predicted"/>
<dbReference type="Pfam" id="PF20380">
    <property type="entry name" value="DUF6675"/>
    <property type="match status" value="1"/>
</dbReference>
<gene>
    <name evidence="1" type="ORF">DC28_14165</name>
</gene>
<accession>A0A098QS10</accession>
<dbReference type="EMBL" id="JNUP01000072">
    <property type="protein sequence ID" value="KGE70655.1"/>
    <property type="molecule type" value="Genomic_DNA"/>
</dbReference>
<evidence type="ECO:0000313" key="1">
    <source>
        <dbReference type="EMBL" id="KGE70655.1"/>
    </source>
</evidence>
<dbReference type="InterPro" id="IPR046745">
    <property type="entry name" value="DUF6675"/>
</dbReference>
<name>A0A098QS10_9SPIO</name>
<reference evidence="1 2" key="1">
    <citation type="submission" date="2014-05" db="EMBL/GenBank/DDBJ databases">
        <title>De novo Genome Sequence of Spirocheata sp.</title>
        <authorList>
            <person name="Shivani Y."/>
            <person name="Subhash Y."/>
            <person name="Tushar L."/>
            <person name="Sasikala C."/>
            <person name="Ramana C.V."/>
        </authorList>
    </citation>
    <scope>NUCLEOTIDE SEQUENCE [LARGE SCALE GENOMIC DNA]</scope>
    <source>
        <strain evidence="1 2">JC230</strain>
    </source>
</reference>
<dbReference type="AlphaFoldDB" id="A0A098QS10"/>
<organism evidence="1 2">
    <name type="scientific">Spirochaeta lutea</name>
    <dbReference type="NCBI Taxonomy" id="1480694"/>
    <lineage>
        <taxon>Bacteria</taxon>
        <taxon>Pseudomonadati</taxon>
        <taxon>Spirochaetota</taxon>
        <taxon>Spirochaetia</taxon>
        <taxon>Spirochaetales</taxon>
        <taxon>Spirochaetaceae</taxon>
        <taxon>Spirochaeta</taxon>
    </lineage>
</organism>
<protein>
    <submittedName>
        <fullName evidence="1">Uncharacterized protein</fullName>
    </submittedName>
</protein>